<feature type="chain" id="PRO_5017598231" evidence="2">
    <location>
        <begin position="24"/>
        <end position="267"/>
    </location>
</feature>
<sequence length="267" mass="28754">MNFFHNTAFASFALLALAAGATAQSLSQGGKGGIEIEADDGIEWVRNPDGGSGQYHARGNAHASQNDVDLYADELTAYYRTQNESQEVFRMDAIGQVRVHQAETQAFGDKGVYHMDKQVVVLVGESLRLINPQATITAEDSLEYWQARSIAVARGKATVAQEDRRLRAGVLTAFIQNNTKTGKDEIQRIDATGGVHISSPDEIVTGREGVYEVAKQIATVCGDVKITRGENQLNGECAEVNMATGRSRIVGGAGRVTGLLLNSKKNN</sequence>
<evidence type="ECO:0000259" key="3">
    <source>
        <dbReference type="Pfam" id="PF03968"/>
    </source>
</evidence>
<feature type="signal peptide" evidence="2">
    <location>
        <begin position="1"/>
        <end position="23"/>
    </location>
</feature>
<evidence type="ECO:0000256" key="1">
    <source>
        <dbReference type="ARBA" id="ARBA00022729"/>
    </source>
</evidence>
<dbReference type="PANTHER" id="PTHR36504:SF1">
    <property type="entry name" value="LIPOPOLYSACCHARIDE EXPORT SYSTEM PROTEIN LPTA"/>
    <property type="match status" value="1"/>
</dbReference>
<dbReference type="Proteomes" id="UP000256845">
    <property type="component" value="Unassembled WGS sequence"/>
</dbReference>
<dbReference type="EMBL" id="QRDW01000010">
    <property type="protein sequence ID" value="RED46199.1"/>
    <property type="molecule type" value="Genomic_DNA"/>
</dbReference>
<proteinExistence type="predicted"/>
<keyword evidence="1 2" id="KW-0732">Signal</keyword>
<gene>
    <name evidence="4" type="ORF">DFP90_110109</name>
</gene>
<evidence type="ECO:0000313" key="5">
    <source>
        <dbReference type="Proteomes" id="UP000256845"/>
    </source>
</evidence>
<dbReference type="GO" id="GO:0009279">
    <property type="term" value="C:cell outer membrane"/>
    <property type="evidence" value="ECO:0007669"/>
    <property type="project" value="TreeGrafter"/>
</dbReference>
<dbReference type="InterPro" id="IPR005653">
    <property type="entry name" value="OstA-like_N"/>
</dbReference>
<accession>A0A3D9H9P5</accession>
<name>A0A3D9H9P5_9PROT</name>
<dbReference type="AlphaFoldDB" id="A0A3D9H9P5"/>
<dbReference type="Pfam" id="PF03968">
    <property type="entry name" value="LptD_N"/>
    <property type="match status" value="2"/>
</dbReference>
<comment type="caution">
    <text evidence="4">The sequence shown here is derived from an EMBL/GenBank/DDBJ whole genome shotgun (WGS) entry which is preliminary data.</text>
</comment>
<protein>
    <submittedName>
        <fullName evidence="4">Lipopolysaccharide export system protein LptA</fullName>
    </submittedName>
</protein>
<feature type="domain" description="Organic solvent tolerance-like N-terminal" evidence="3">
    <location>
        <begin position="55"/>
        <end position="128"/>
    </location>
</feature>
<evidence type="ECO:0000256" key="2">
    <source>
        <dbReference type="SAM" id="SignalP"/>
    </source>
</evidence>
<dbReference type="Gene3D" id="2.60.450.10">
    <property type="entry name" value="Lipopolysaccharide (LPS) transport protein A like domain"/>
    <property type="match status" value="2"/>
</dbReference>
<dbReference type="RefSeq" id="WP_115938199.1">
    <property type="nucleotide sequence ID" value="NZ_QRDW01000010.1"/>
</dbReference>
<evidence type="ECO:0000313" key="4">
    <source>
        <dbReference type="EMBL" id="RED46199.1"/>
    </source>
</evidence>
<dbReference type="GO" id="GO:0030288">
    <property type="term" value="C:outer membrane-bounded periplasmic space"/>
    <property type="evidence" value="ECO:0007669"/>
    <property type="project" value="TreeGrafter"/>
</dbReference>
<dbReference type="GO" id="GO:0015920">
    <property type="term" value="P:lipopolysaccharide transport"/>
    <property type="evidence" value="ECO:0007669"/>
    <property type="project" value="TreeGrafter"/>
</dbReference>
<dbReference type="OrthoDB" id="8450043at2"/>
<feature type="domain" description="Organic solvent tolerance-like N-terminal" evidence="3">
    <location>
        <begin position="140"/>
        <end position="245"/>
    </location>
</feature>
<reference evidence="4 5" key="1">
    <citation type="submission" date="2018-07" db="EMBL/GenBank/DDBJ databases">
        <title>Genomic Encyclopedia of Type Strains, Phase III (KMG-III): the genomes of soil and plant-associated and newly described type strains.</title>
        <authorList>
            <person name="Whitman W."/>
        </authorList>
    </citation>
    <scope>NUCLEOTIDE SEQUENCE [LARGE SCALE GENOMIC DNA]</scope>
    <source>
        <strain evidence="4 5">CECT 8488</strain>
    </source>
</reference>
<organism evidence="4 5">
    <name type="scientific">Aestuariispira insulae</name>
    <dbReference type="NCBI Taxonomy" id="1461337"/>
    <lineage>
        <taxon>Bacteria</taxon>
        <taxon>Pseudomonadati</taxon>
        <taxon>Pseudomonadota</taxon>
        <taxon>Alphaproteobacteria</taxon>
        <taxon>Rhodospirillales</taxon>
        <taxon>Kiloniellaceae</taxon>
        <taxon>Aestuariispira</taxon>
    </lineage>
</organism>
<keyword evidence="5" id="KW-1185">Reference proteome</keyword>
<dbReference type="GO" id="GO:0017089">
    <property type="term" value="F:glycolipid transfer activity"/>
    <property type="evidence" value="ECO:0007669"/>
    <property type="project" value="TreeGrafter"/>
</dbReference>
<dbReference type="PANTHER" id="PTHR36504">
    <property type="entry name" value="LIPOPOLYSACCHARIDE EXPORT SYSTEM PROTEIN LPTA"/>
    <property type="match status" value="1"/>
</dbReference>
<dbReference type="InterPro" id="IPR052037">
    <property type="entry name" value="LPS_export_LptA"/>
</dbReference>